<dbReference type="GO" id="GO:0004222">
    <property type="term" value="F:metalloendopeptidase activity"/>
    <property type="evidence" value="ECO:0007669"/>
    <property type="project" value="InterPro"/>
</dbReference>
<feature type="disulfide bond" evidence="15">
    <location>
        <begin position="508"/>
        <end position="528"/>
    </location>
</feature>
<dbReference type="GeneID" id="412887"/>
<keyword evidence="7" id="KW-0677">Repeat</keyword>
<evidence type="ECO:0000256" key="8">
    <source>
        <dbReference type="ARBA" id="ARBA00022801"/>
    </source>
</evidence>
<dbReference type="InterPro" id="IPR001590">
    <property type="entry name" value="Peptidase_M12B"/>
</dbReference>
<dbReference type="Pfam" id="PF01562">
    <property type="entry name" value="Pep_M12B_propep"/>
    <property type="match status" value="1"/>
</dbReference>
<keyword evidence="11 15" id="KW-1015">Disulfide bond</keyword>
<evidence type="ECO:0000256" key="4">
    <source>
        <dbReference type="ARBA" id="ARBA00022670"/>
    </source>
</evidence>
<name>A0A7M7L7D0_APIME</name>
<evidence type="ECO:0000256" key="1">
    <source>
        <dbReference type="ARBA" id="ARBA00004498"/>
    </source>
</evidence>
<keyword evidence="8" id="KW-0378">Hydrolase</keyword>
<feature type="binding site" evidence="14 16">
    <location>
        <position position="413"/>
    </location>
    <ligand>
        <name>Zn(2+)</name>
        <dbReference type="ChEBI" id="CHEBI:29105"/>
        <note>catalytic</note>
    </ligand>
</feature>
<feature type="active site" evidence="13 16">
    <location>
        <position position="410"/>
    </location>
</feature>
<dbReference type="PRINTS" id="PR01857">
    <property type="entry name" value="ADAMTSFAMILY"/>
</dbReference>
<dbReference type="RefSeq" id="XP_026297189.1">
    <property type="nucleotide sequence ID" value="XM_026441404.1"/>
</dbReference>
<dbReference type="Pfam" id="PF00090">
    <property type="entry name" value="TSP_1"/>
    <property type="match status" value="1"/>
</dbReference>
<feature type="binding site" evidence="14">
    <location>
        <position position="357"/>
    </location>
    <ligand>
        <name>Ca(2+)</name>
        <dbReference type="ChEBI" id="CHEBI:29108"/>
        <label>1</label>
    </ligand>
</feature>
<feature type="domain" description="Peptidase M12B" evidence="17">
    <location>
        <begin position="261"/>
        <end position="474"/>
    </location>
</feature>
<evidence type="ECO:0000256" key="9">
    <source>
        <dbReference type="ARBA" id="ARBA00022833"/>
    </source>
</evidence>
<evidence type="ECO:0000256" key="6">
    <source>
        <dbReference type="ARBA" id="ARBA00022729"/>
    </source>
</evidence>
<evidence type="ECO:0000256" key="7">
    <source>
        <dbReference type="ARBA" id="ARBA00022737"/>
    </source>
</evidence>
<feature type="disulfide bond" evidence="15">
    <location>
        <begin position="427"/>
        <end position="453"/>
    </location>
</feature>
<feature type="binding site" evidence="14">
    <location>
        <position position="472"/>
    </location>
    <ligand>
        <name>Ca(2+)</name>
        <dbReference type="ChEBI" id="CHEBI:29108"/>
        <label>1</label>
    </ligand>
</feature>
<keyword evidence="3" id="KW-0272">Extracellular matrix</keyword>
<feature type="binding site" evidence="14">
    <location>
        <position position="264"/>
    </location>
    <ligand>
        <name>Ca(2+)</name>
        <dbReference type="ChEBI" id="CHEBI:29108"/>
        <label>2</label>
    </ligand>
</feature>
<dbReference type="InterPro" id="IPR045371">
    <property type="entry name" value="ADAMTS_CR_3"/>
</dbReference>
<feature type="disulfide bond" evidence="15">
    <location>
        <begin position="541"/>
        <end position="552"/>
    </location>
</feature>
<evidence type="ECO:0000256" key="15">
    <source>
        <dbReference type="PIRSR" id="PIRSR613273-3"/>
    </source>
</evidence>
<dbReference type="SUPFAM" id="SSF55486">
    <property type="entry name" value="Metalloproteases ('zincins'), catalytic domain"/>
    <property type="match status" value="1"/>
</dbReference>
<dbReference type="Gene3D" id="3.40.390.10">
    <property type="entry name" value="Collagenase (Catalytic Domain)"/>
    <property type="match status" value="1"/>
</dbReference>
<dbReference type="InterPro" id="IPR013273">
    <property type="entry name" value="ADAMTS/ADAMTS-like"/>
</dbReference>
<organism evidence="18">
    <name type="scientific">Apis mellifera</name>
    <name type="common">Honeybee</name>
    <dbReference type="NCBI Taxonomy" id="7460"/>
    <lineage>
        <taxon>Eukaryota</taxon>
        <taxon>Metazoa</taxon>
        <taxon>Ecdysozoa</taxon>
        <taxon>Arthropoda</taxon>
        <taxon>Hexapoda</taxon>
        <taxon>Insecta</taxon>
        <taxon>Pterygota</taxon>
        <taxon>Neoptera</taxon>
        <taxon>Endopterygota</taxon>
        <taxon>Hymenoptera</taxon>
        <taxon>Apocrita</taxon>
        <taxon>Aculeata</taxon>
        <taxon>Apoidea</taxon>
        <taxon>Anthophila</taxon>
        <taxon>Apidae</taxon>
        <taxon>Apis</taxon>
    </lineage>
</organism>
<dbReference type="InterPro" id="IPR036383">
    <property type="entry name" value="TSP1_rpt_sf"/>
</dbReference>
<sequence>MVKEIGDSLQMRFRERDVPLNQSPSWFAGFCPAVRYSRNIHQPEFLIPRRVHEDGTFYSYELPNFYDRHEVSQRKKRSIEDGGKQESVDNMDKLHLVLPFNGIEHHVELTPYHEFISPEMVIETRGAGLRTDLDKALRFKRAPDQQCHYRGFVRGHDTSRAAISLCDGVVGYVQTDHGRYFIEPAIETEPKEDGQHVHIAYKRGPTTKDEVPKKKHCGTSDKWEEEWAKQLARREKEIMEEGERKKRKEAKEPPYGHSIHRYMEIAVVADRKFLDFYNSSNFEQYLLTIMNIAADYYHDKSVGNQIDLVIVRMIYLEKEKEEIDLSISPNAEDTLASFAAWADKLNPEDTDHPNHFDIGVLVTRYDICSDNLTNCDLLGLAYLATACDRKKAAAICEDTGLNLGITVAHEVGHVMGCSHDTMEISGCEPQDKDESYFIMSPYVNPFTLRWSPCSRRFITNLIEGKLGDCLIDDPKNPPDKFKLPDMLAGAMYGADFQCDMQYPGSKMCTSHATKMCEQLWCQVNETTCMSNGAQSADGTKCGEKKWCIHKLCVDMGARPAAVHGGWGKWGPMSACSRTCGGGLKYAERECDNPQPANKGKYCIGERKKLTICNTNPCDPKRPSYRMMQCASYNDKMPLSDNKLHNWTAHMSKNLDPCILYCLNEENSFVILQKMVNDSTPCKAGTNNMCVAGLCRKVGCDWVFDSDAIEDKCGVCKGDGTKCKPVEGVYNETKITSQIMKIVTIPKGARSISVKEMGPHPNYLAVKVSNTNNYCLNKDFVIERAGDYECANSILMYIRPDKNLEEIFIKGPISEDLEFQYLMLQGKILGVHYLYYVMTTDTTYKPKYLWDFTEWSECSVRCAGGTMISQPTCIEQYGGKVVSSFCNGIPRPEPKTRVCNTHACPAKWRVSQWSKCSACDGKKGTRHRKVQCVRPAPIAGQDDIQANLDACKGRVPKQKEECVGKRPCKKLCAKKPRDTELAAKEKKQTILPAEEQGRLIDKAVDLSLARYLERAYGVPREISELESGIGIADFRQLLREWSLAEEGKRKRATSCVNDFPTPKPGAIIKDALPVEKVMVMQAPLIVEDLQANLSDLAYQQIGDMSIGGGLDTSRIKVFNGTQAYKVMEEMEGITRPPDFKPWKNSTLNSSS</sequence>
<gene>
    <name evidence="20" type="primary">LOC412887</name>
</gene>
<evidence type="ECO:0000256" key="2">
    <source>
        <dbReference type="ARBA" id="ARBA00022525"/>
    </source>
</evidence>
<reference evidence="20" key="2">
    <citation type="submission" date="2025-04" db="UniProtKB">
        <authorList>
            <consortium name="RefSeq"/>
        </authorList>
    </citation>
    <scope>IDENTIFICATION</scope>
    <source>
        <strain evidence="20">DH4</strain>
        <tissue evidence="20">Whole body</tissue>
    </source>
</reference>
<dbReference type="CDD" id="cd04273">
    <property type="entry name" value="ZnMc_ADAMTS_like"/>
    <property type="match status" value="1"/>
</dbReference>
<dbReference type="Gene3D" id="3.40.1620.60">
    <property type="match status" value="1"/>
</dbReference>
<evidence type="ECO:0000313" key="19">
    <source>
        <dbReference type="Proteomes" id="UP000005203"/>
    </source>
</evidence>
<dbReference type="Pfam" id="PF19236">
    <property type="entry name" value="ADAMTS_CR_3"/>
    <property type="match status" value="1"/>
</dbReference>
<dbReference type="FunFam" id="2.20.100.10:FF:000006">
    <property type="entry name" value="A disintegrin and metalloproteinase with thrombospondin motifs 1"/>
    <property type="match status" value="1"/>
</dbReference>
<dbReference type="Pfam" id="PF13688">
    <property type="entry name" value="Reprolysin_5"/>
    <property type="match status" value="1"/>
</dbReference>
<feature type="binding site" evidence="14 16">
    <location>
        <position position="409"/>
    </location>
    <ligand>
        <name>Zn(2+)</name>
        <dbReference type="ChEBI" id="CHEBI:29105"/>
        <note>catalytic</note>
    </ligand>
</feature>
<dbReference type="GO" id="GO:0030198">
    <property type="term" value="P:extracellular matrix organization"/>
    <property type="evidence" value="ECO:0007669"/>
    <property type="project" value="InterPro"/>
</dbReference>
<accession>A0A7M7L7D0</accession>
<dbReference type="PROSITE" id="PS50215">
    <property type="entry name" value="ADAM_MEPRO"/>
    <property type="match status" value="1"/>
</dbReference>
<evidence type="ECO:0000313" key="18">
    <source>
        <dbReference type="EnsemblMetazoa" id="XP_026297189"/>
    </source>
</evidence>
<evidence type="ECO:0000256" key="14">
    <source>
        <dbReference type="PIRSR" id="PIRSR613273-2"/>
    </source>
</evidence>
<dbReference type="Gene3D" id="2.60.120.830">
    <property type="match status" value="1"/>
</dbReference>
<dbReference type="GO" id="GO:0006508">
    <property type="term" value="P:proteolysis"/>
    <property type="evidence" value="ECO:0007669"/>
    <property type="project" value="UniProtKB-KW"/>
</dbReference>
<dbReference type="InterPro" id="IPR010294">
    <property type="entry name" value="ADAMTS_spacer1"/>
</dbReference>
<dbReference type="InterPro" id="IPR050439">
    <property type="entry name" value="ADAMTS_ADAMTS-like"/>
</dbReference>
<feature type="disulfide bond" evidence="15">
    <location>
        <begin position="498"/>
        <end position="521"/>
    </location>
</feature>
<feature type="disulfide bond" evidence="15">
    <location>
        <begin position="368"/>
        <end position="375"/>
    </location>
</feature>
<comment type="caution">
    <text evidence="16">Lacks conserved residue(s) required for the propagation of feature annotation.</text>
</comment>
<dbReference type="InterPro" id="IPR024079">
    <property type="entry name" value="MetalloPept_cat_dom_sf"/>
</dbReference>
<feature type="binding site" evidence="14">
    <location>
        <position position="264"/>
    </location>
    <ligand>
        <name>Ca(2+)</name>
        <dbReference type="ChEBI" id="CHEBI:29108"/>
        <label>1</label>
    </ligand>
</feature>
<dbReference type="PANTHER" id="PTHR13723:SF200">
    <property type="entry name" value="ADAM METALLOPEPTIDASE WITH THROMBOSPONDIN TYPE 1 MOTIF B, ISOFORM B"/>
    <property type="match status" value="1"/>
</dbReference>
<keyword evidence="12" id="KW-0325">Glycoprotein</keyword>
<proteinExistence type="predicted"/>
<evidence type="ECO:0000256" key="12">
    <source>
        <dbReference type="ARBA" id="ARBA00023180"/>
    </source>
</evidence>
<dbReference type="Pfam" id="PF17771">
    <property type="entry name" value="ADAMTS_CR_2"/>
    <property type="match status" value="1"/>
</dbReference>
<dbReference type="Gene3D" id="2.20.100.10">
    <property type="entry name" value="Thrombospondin type-1 (TSP1) repeat"/>
    <property type="match status" value="2"/>
</dbReference>
<evidence type="ECO:0000313" key="20">
    <source>
        <dbReference type="RefSeq" id="XP_026297189.1"/>
    </source>
</evidence>
<keyword evidence="14" id="KW-0106">Calcium</keyword>
<dbReference type="EnsemblMetazoa" id="XM_026441404">
    <property type="protein sequence ID" value="XP_026297189"/>
    <property type="gene ID" value="LOC412887"/>
</dbReference>
<feature type="disulfide bond" evidence="15">
    <location>
        <begin position="575"/>
        <end position="612"/>
    </location>
</feature>
<keyword evidence="2" id="KW-0964">Secreted</keyword>
<dbReference type="Pfam" id="PF19030">
    <property type="entry name" value="TSP1_ADAMTS"/>
    <property type="match status" value="1"/>
</dbReference>
<dbReference type="AlphaFoldDB" id="A0A7M7L7D0"/>
<feature type="binding site" evidence="14">
    <location>
        <position position="472"/>
    </location>
    <ligand>
        <name>Ca(2+)</name>
        <dbReference type="ChEBI" id="CHEBI:29108"/>
        <label>2</label>
    </ligand>
</feature>
<feature type="disulfide bond" evidence="15">
    <location>
        <begin position="590"/>
        <end position="602"/>
    </location>
</feature>
<comment type="cofactor">
    <cofactor evidence="14">
        <name>Zn(2+)</name>
        <dbReference type="ChEBI" id="CHEBI:29105"/>
    </cofactor>
    <text evidence="14">Binds 1 zinc ion per subunit.</text>
</comment>
<dbReference type="PANTHER" id="PTHR13723">
    <property type="entry name" value="ADAMTS A DISINTEGRIN AND METALLOPROTEASE WITH THROMBOSPONDIN MOTIFS PROTEASE"/>
    <property type="match status" value="1"/>
</dbReference>
<dbReference type="SUPFAM" id="SSF82895">
    <property type="entry name" value="TSP-1 type 1 repeat"/>
    <property type="match status" value="3"/>
</dbReference>
<dbReference type="PROSITE" id="PS50092">
    <property type="entry name" value="TSP1"/>
    <property type="match status" value="3"/>
</dbReference>
<dbReference type="InterPro" id="IPR000884">
    <property type="entry name" value="TSP1_rpt"/>
</dbReference>
<feature type="binding site" evidence="14 16">
    <location>
        <position position="419"/>
    </location>
    <ligand>
        <name>Zn(2+)</name>
        <dbReference type="ChEBI" id="CHEBI:29105"/>
        <note>catalytic</note>
    </ligand>
</feature>
<keyword evidence="19" id="KW-1185">Reference proteome</keyword>
<reference evidence="18" key="1">
    <citation type="submission" date="2021-01" db="UniProtKB">
        <authorList>
            <consortium name="EnsemblMetazoa"/>
        </authorList>
    </citation>
    <scope>IDENTIFICATION</scope>
    <source>
        <strain evidence="18">DH4</strain>
    </source>
</reference>
<keyword evidence="5 14" id="KW-0479">Metal-binding</keyword>
<feature type="disulfide bond" evidence="15">
    <location>
        <begin position="516"/>
        <end position="547"/>
    </location>
</feature>
<dbReference type="OrthoDB" id="412680at2759"/>
<evidence type="ECO:0000256" key="3">
    <source>
        <dbReference type="ARBA" id="ARBA00022530"/>
    </source>
</evidence>
<feature type="binding site" evidence="14">
    <location>
        <position position="469"/>
    </location>
    <ligand>
        <name>Ca(2+)</name>
        <dbReference type="ChEBI" id="CHEBI:29108"/>
        <label>1</label>
    </ligand>
</feature>
<dbReference type="KEGG" id="ame:412887"/>
<evidence type="ECO:0000256" key="5">
    <source>
        <dbReference type="ARBA" id="ARBA00022723"/>
    </source>
</evidence>
<comment type="subcellular location">
    <subcellularLocation>
        <location evidence="1">Secreted</location>
        <location evidence="1">Extracellular space</location>
        <location evidence="1">Extracellular matrix</location>
    </subcellularLocation>
</comment>
<accession>A0A8B8H2A9</accession>
<dbReference type="SMART" id="SM00209">
    <property type="entry name" value="TSP1"/>
    <property type="match status" value="3"/>
</dbReference>
<feature type="disulfide bond" evidence="15">
    <location>
        <begin position="387"/>
        <end position="469"/>
    </location>
</feature>
<evidence type="ECO:0000256" key="11">
    <source>
        <dbReference type="ARBA" id="ARBA00023157"/>
    </source>
</evidence>
<protein>
    <submittedName>
        <fullName evidence="20">A disintegrin and metalloproteinase with thrombospondin motifs 12</fullName>
    </submittedName>
</protein>
<keyword evidence="9 14" id="KW-0862">Zinc</keyword>
<keyword evidence="6" id="KW-0732">Signal</keyword>
<evidence type="ECO:0000256" key="16">
    <source>
        <dbReference type="PROSITE-ProRule" id="PRU00276"/>
    </source>
</evidence>
<dbReference type="GO" id="GO:0046872">
    <property type="term" value="F:metal ion binding"/>
    <property type="evidence" value="ECO:0007669"/>
    <property type="project" value="UniProtKB-KW"/>
</dbReference>
<evidence type="ECO:0000256" key="10">
    <source>
        <dbReference type="ARBA" id="ARBA00023049"/>
    </source>
</evidence>
<evidence type="ECO:0000256" key="13">
    <source>
        <dbReference type="PIRSR" id="PIRSR613273-1"/>
    </source>
</evidence>
<keyword evidence="10 20" id="KW-0482">Metalloprotease</keyword>
<dbReference type="InterPro" id="IPR002870">
    <property type="entry name" value="Peptidase_M12B_N"/>
</dbReference>
<dbReference type="Proteomes" id="UP000005203">
    <property type="component" value="Linkage group LG6"/>
</dbReference>
<dbReference type="InterPro" id="IPR041645">
    <property type="entry name" value="ADAMTS_CR_2"/>
</dbReference>
<dbReference type="Pfam" id="PF05986">
    <property type="entry name" value="ADAMTS_spacer1"/>
    <property type="match status" value="1"/>
</dbReference>
<feature type="disulfide bond" evidence="15">
    <location>
        <begin position="579"/>
        <end position="617"/>
    </location>
</feature>
<evidence type="ECO:0000259" key="17">
    <source>
        <dbReference type="PROSITE" id="PS50215"/>
    </source>
</evidence>
<keyword evidence="4" id="KW-0645">Protease</keyword>
<dbReference type="GO" id="GO:0031012">
    <property type="term" value="C:extracellular matrix"/>
    <property type="evidence" value="ECO:0007669"/>
    <property type="project" value="TreeGrafter"/>
</dbReference>